<protein>
    <recommendedName>
        <fullName evidence="5">Mid2 domain-containing protein</fullName>
    </recommendedName>
</protein>
<keyword evidence="2" id="KW-0732">Signal</keyword>
<evidence type="ECO:0000256" key="2">
    <source>
        <dbReference type="SAM" id="SignalP"/>
    </source>
</evidence>
<evidence type="ECO:0000256" key="1">
    <source>
        <dbReference type="SAM" id="Phobius"/>
    </source>
</evidence>
<name>A0A6A6GXM3_VIRVR</name>
<evidence type="ECO:0000313" key="4">
    <source>
        <dbReference type="Proteomes" id="UP000800092"/>
    </source>
</evidence>
<keyword evidence="1" id="KW-0812">Transmembrane</keyword>
<proteinExistence type="predicted"/>
<feature type="signal peptide" evidence="2">
    <location>
        <begin position="1"/>
        <end position="29"/>
    </location>
</feature>
<feature type="transmembrane region" description="Helical" evidence="1">
    <location>
        <begin position="62"/>
        <end position="85"/>
    </location>
</feature>
<keyword evidence="4" id="KW-1185">Reference proteome</keyword>
<organism evidence="3 4">
    <name type="scientific">Viridothelium virens</name>
    <name type="common">Speckled blister lichen</name>
    <name type="synonym">Trypethelium virens</name>
    <dbReference type="NCBI Taxonomy" id="1048519"/>
    <lineage>
        <taxon>Eukaryota</taxon>
        <taxon>Fungi</taxon>
        <taxon>Dikarya</taxon>
        <taxon>Ascomycota</taxon>
        <taxon>Pezizomycotina</taxon>
        <taxon>Dothideomycetes</taxon>
        <taxon>Dothideomycetes incertae sedis</taxon>
        <taxon>Trypetheliales</taxon>
        <taxon>Trypetheliaceae</taxon>
        <taxon>Viridothelium</taxon>
    </lineage>
</organism>
<keyword evidence="1" id="KW-0472">Membrane</keyword>
<dbReference type="AlphaFoldDB" id="A0A6A6GXM3"/>
<keyword evidence="1" id="KW-1133">Transmembrane helix</keyword>
<reference evidence="3" key="1">
    <citation type="journal article" date="2020" name="Stud. Mycol.">
        <title>101 Dothideomycetes genomes: a test case for predicting lifestyles and emergence of pathogens.</title>
        <authorList>
            <person name="Haridas S."/>
            <person name="Albert R."/>
            <person name="Binder M."/>
            <person name="Bloem J."/>
            <person name="Labutti K."/>
            <person name="Salamov A."/>
            <person name="Andreopoulos B."/>
            <person name="Baker S."/>
            <person name="Barry K."/>
            <person name="Bills G."/>
            <person name="Bluhm B."/>
            <person name="Cannon C."/>
            <person name="Castanera R."/>
            <person name="Culley D."/>
            <person name="Daum C."/>
            <person name="Ezra D."/>
            <person name="Gonzalez J."/>
            <person name="Henrissat B."/>
            <person name="Kuo A."/>
            <person name="Liang C."/>
            <person name="Lipzen A."/>
            <person name="Lutzoni F."/>
            <person name="Magnuson J."/>
            <person name="Mondo S."/>
            <person name="Nolan M."/>
            <person name="Ohm R."/>
            <person name="Pangilinan J."/>
            <person name="Park H.-J."/>
            <person name="Ramirez L."/>
            <person name="Alfaro M."/>
            <person name="Sun H."/>
            <person name="Tritt A."/>
            <person name="Yoshinaga Y."/>
            <person name="Zwiers L.-H."/>
            <person name="Turgeon B."/>
            <person name="Goodwin S."/>
            <person name="Spatafora J."/>
            <person name="Crous P."/>
            <person name="Grigoriev I."/>
        </authorList>
    </citation>
    <scope>NUCLEOTIDE SEQUENCE</scope>
    <source>
        <strain evidence="3">Tuck. ex Michener</strain>
    </source>
</reference>
<sequence>MYNIPNHSLFSVVFLLAATSLSPNAFSWAETLTTPAAFTSSTLVPSSTPSPPPSSLGKGGQIALAIAISIPAFLVAVLMLGYTVYRGRRERLDRHGHDEEAPILHDLWVGWHTYRSIHVCCNCSPIAIGASGSNRHQEPPRGSATTGFELQQMIRSEPLQIPNLRDTILQPPTRTLMASQRFDGDVRGFIEHDERNVPG</sequence>
<dbReference type="EMBL" id="ML991841">
    <property type="protein sequence ID" value="KAF2230472.1"/>
    <property type="molecule type" value="Genomic_DNA"/>
</dbReference>
<dbReference type="Proteomes" id="UP000800092">
    <property type="component" value="Unassembled WGS sequence"/>
</dbReference>
<evidence type="ECO:0000313" key="3">
    <source>
        <dbReference type="EMBL" id="KAF2230472.1"/>
    </source>
</evidence>
<accession>A0A6A6GXM3</accession>
<evidence type="ECO:0008006" key="5">
    <source>
        <dbReference type="Google" id="ProtNLM"/>
    </source>
</evidence>
<gene>
    <name evidence="3" type="ORF">EV356DRAFT_580030</name>
</gene>
<feature type="chain" id="PRO_5025341241" description="Mid2 domain-containing protein" evidence="2">
    <location>
        <begin position="30"/>
        <end position="199"/>
    </location>
</feature>